<reference evidence="2" key="1">
    <citation type="submission" date="2015-07" db="EMBL/GenBank/DDBJ databases">
        <authorList>
            <person name="Teixeira M.M."/>
            <person name="Souza R.C."/>
            <person name="Almeida L.G."/>
            <person name="Vicente V.A."/>
            <person name="de Hoog S."/>
            <person name="Bocca A.L."/>
            <person name="de Almeida S.R."/>
            <person name="Vasconcelos A.T."/>
            <person name="Felipe M.S."/>
        </authorList>
    </citation>
    <scope>NUCLEOTIDE SEQUENCE [LARGE SCALE GENOMIC DNA]</scope>
    <source>
        <strain evidence="2">KSF</strain>
    </source>
</reference>
<comment type="caution">
    <text evidence="1">The sequence shown here is derived from an EMBL/GenBank/DDBJ whole genome shotgun (WGS) entry which is preliminary data.</text>
</comment>
<accession>A0A1C1CZ44</accession>
<keyword evidence="1" id="KW-0560">Oxidoreductase</keyword>
<dbReference type="SUPFAM" id="SSF54593">
    <property type="entry name" value="Glyoxalase/Bleomycin resistance protein/Dihydroxybiphenyl dioxygenase"/>
    <property type="match status" value="1"/>
</dbReference>
<dbReference type="EMBL" id="LGRB01000008">
    <property type="protein sequence ID" value="OCT53756.1"/>
    <property type="molecule type" value="Genomic_DNA"/>
</dbReference>
<organism evidence="1 2">
    <name type="scientific">Cladophialophora carrionii</name>
    <dbReference type="NCBI Taxonomy" id="86049"/>
    <lineage>
        <taxon>Eukaryota</taxon>
        <taxon>Fungi</taxon>
        <taxon>Dikarya</taxon>
        <taxon>Ascomycota</taxon>
        <taxon>Pezizomycotina</taxon>
        <taxon>Eurotiomycetes</taxon>
        <taxon>Chaetothyriomycetidae</taxon>
        <taxon>Chaetothyriales</taxon>
        <taxon>Herpotrichiellaceae</taxon>
        <taxon>Cladophialophora</taxon>
    </lineage>
</organism>
<evidence type="ECO:0000313" key="2">
    <source>
        <dbReference type="Proteomes" id="UP000094526"/>
    </source>
</evidence>
<dbReference type="VEuPathDB" id="FungiDB:CLCR_10924"/>
<dbReference type="eggNOG" id="ENOG502S8NQ">
    <property type="taxonomic scope" value="Eukaryota"/>
</dbReference>
<evidence type="ECO:0000313" key="1">
    <source>
        <dbReference type="EMBL" id="OCT53756.1"/>
    </source>
</evidence>
<dbReference type="GO" id="GO:0051213">
    <property type="term" value="F:dioxygenase activity"/>
    <property type="evidence" value="ECO:0007669"/>
    <property type="project" value="UniProtKB-KW"/>
</dbReference>
<dbReference type="STRING" id="86049.A0A1C1CZ44"/>
<dbReference type="Proteomes" id="UP000094526">
    <property type="component" value="Unassembled WGS sequence"/>
</dbReference>
<keyword evidence="2" id="KW-1185">Reference proteome</keyword>
<keyword evidence="1" id="KW-0223">Dioxygenase</keyword>
<dbReference type="OrthoDB" id="10249419at2759"/>
<name>A0A1C1CZ44_9EURO</name>
<dbReference type="VEuPathDB" id="FungiDB:G647_00688"/>
<proteinExistence type="predicted"/>
<dbReference type="AlphaFoldDB" id="A0A1C1CZ44"/>
<dbReference type="PANTHER" id="PTHR35006:SF2">
    <property type="entry name" value="GLYOXALASE FAMILY PROTEIN (AFU_ORTHOLOGUE AFUA_5G14830)"/>
    <property type="match status" value="1"/>
</dbReference>
<dbReference type="Gene3D" id="3.10.180.10">
    <property type="entry name" value="2,3-Dihydroxybiphenyl 1,2-Dioxygenase, domain 1"/>
    <property type="match status" value="1"/>
</dbReference>
<dbReference type="CDD" id="cd07262">
    <property type="entry name" value="VOC_like"/>
    <property type="match status" value="1"/>
</dbReference>
<sequence>MPLDHVSYSVHFSKFDAEVAFLLASFGHMGLKEFRRPAPGVVGLGEECQPWLWVCGIEDRQPIRDDVRVLKNHLALTAKDRAQVDTFHAAALKAGGTDNGAPGVRAEYHPNYYGAFVTSPGGHNIECVVHTPPPATN</sequence>
<gene>
    <name evidence="1" type="ORF">CLCR_10924</name>
</gene>
<protein>
    <submittedName>
        <fullName evidence="1">Glyoxalase/bleomycin resistance protein/dioxygenase</fullName>
    </submittedName>
</protein>
<dbReference type="InterPro" id="IPR029068">
    <property type="entry name" value="Glyas_Bleomycin-R_OHBP_Dase"/>
</dbReference>
<dbReference type="PANTHER" id="PTHR35006">
    <property type="entry name" value="GLYOXALASE FAMILY PROTEIN (AFU_ORTHOLOGUE AFUA_5G14830)"/>
    <property type="match status" value="1"/>
</dbReference>